<dbReference type="Proteomes" id="UP000494106">
    <property type="component" value="Unassembled WGS sequence"/>
</dbReference>
<evidence type="ECO:0000313" key="2">
    <source>
        <dbReference type="Proteomes" id="UP000494106"/>
    </source>
</evidence>
<evidence type="ECO:0000313" key="1">
    <source>
        <dbReference type="EMBL" id="CAB3257813.1"/>
    </source>
</evidence>
<dbReference type="EMBL" id="CADEBC010000592">
    <property type="protein sequence ID" value="CAB3257813.1"/>
    <property type="molecule type" value="Genomic_DNA"/>
</dbReference>
<protein>
    <submittedName>
        <fullName evidence="1">Uncharacterized protein</fullName>
    </submittedName>
</protein>
<reference evidence="1 2" key="1">
    <citation type="submission" date="2020-04" db="EMBL/GenBank/DDBJ databases">
        <authorList>
            <person name="Wallbank WR R."/>
            <person name="Pardo Diaz C."/>
            <person name="Kozak K."/>
            <person name="Martin S."/>
            <person name="Jiggins C."/>
            <person name="Moest M."/>
            <person name="Warren A I."/>
            <person name="Byers J.R.P. K."/>
            <person name="Montejo-Kovacevich G."/>
            <person name="Yen C E."/>
        </authorList>
    </citation>
    <scope>NUCLEOTIDE SEQUENCE [LARGE SCALE GENOMIC DNA]</scope>
</reference>
<name>A0A8S1BDR6_ARCPL</name>
<dbReference type="AlphaFoldDB" id="A0A8S1BDR6"/>
<sequence length="131" mass="14578">MDKRMEEFKGVNDAARHGNDVSCRDFPPAKPSTRKLDRNENVIIEVNNGQVKSFGGIRASNIVGVARAPCTKGTDHDRTLSLIACSFTFIVRARCTYLRIQLKVTCNLVLRMHLTLTAKISISSIESIEID</sequence>
<accession>A0A8S1BDR6</accession>
<gene>
    <name evidence="1" type="ORF">APLA_LOCUS16187</name>
</gene>
<proteinExistence type="predicted"/>
<organism evidence="1 2">
    <name type="scientific">Arctia plantaginis</name>
    <name type="common">Wood tiger moth</name>
    <name type="synonym">Phalaena plantaginis</name>
    <dbReference type="NCBI Taxonomy" id="874455"/>
    <lineage>
        <taxon>Eukaryota</taxon>
        <taxon>Metazoa</taxon>
        <taxon>Ecdysozoa</taxon>
        <taxon>Arthropoda</taxon>
        <taxon>Hexapoda</taxon>
        <taxon>Insecta</taxon>
        <taxon>Pterygota</taxon>
        <taxon>Neoptera</taxon>
        <taxon>Endopterygota</taxon>
        <taxon>Lepidoptera</taxon>
        <taxon>Glossata</taxon>
        <taxon>Ditrysia</taxon>
        <taxon>Noctuoidea</taxon>
        <taxon>Erebidae</taxon>
        <taxon>Arctiinae</taxon>
        <taxon>Arctia</taxon>
    </lineage>
</organism>
<keyword evidence="2" id="KW-1185">Reference proteome</keyword>
<comment type="caution">
    <text evidence="1">The sequence shown here is derived from an EMBL/GenBank/DDBJ whole genome shotgun (WGS) entry which is preliminary data.</text>
</comment>